<dbReference type="Gene3D" id="3.80.10.10">
    <property type="entry name" value="Ribonuclease Inhibitor"/>
    <property type="match status" value="1"/>
</dbReference>
<dbReference type="AlphaFoldDB" id="A0A8H6M360"/>
<dbReference type="OrthoDB" id="3257981at2759"/>
<evidence type="ECO:0000259" key="1">
    <source>
        <dbReference type="PROSITE" id="PS50181"/>
    </source>
</evidence>
<accession>A0A8H6M360</accession>
<evidence type="ECO:0000313" key="2">
    <source>
        <dbReference type="EMBL" id="KAF6752825.1"/>
    </source>
</evidence>
<comment type="caution">
    <text evidence="2">The sequence shown here is derived from an EMBL/GenBank/DDBJ whole genome shotgun (WGS) entry which is preliminary data.</text>
</comment>
<gene>
    <name evidence="2" type="ORF">DFP72DRAFT_1070008</name>
</gene>
<dbReference type="SUPFAM" id="SSF81383">
    <property type="entry name" value="F-box domain"/>
    <property type="match status" value="1"/>
</dbReference>
<proteinExistence type="predicted"/>
<dbReference type="SUPFAM" id="SSF52047">
    <property type="entry name" value="RNI-like"/>
    <property type="match status" value="1"/>
</dbReference>
<name>A0A8H6M360_9AGAR</name>
<reference evidence="2 3" key="1">
    <citation type="submission" date="2020-07" db="EMBL/GenBank/DDBJ databases">
        <title>Comparative genomics of pyrophilous fungi reveals a link between fire events and developmental genes.</title>
        <authorList>
            <consortium name="DOE Joint Genome Institute"/>
            <person name="Steindorff A.S."/>
            <person name="Carver A."/>
            <person name="Calhoun S."/>
            <person name="Stillman K."/>
            <person name="Liu H."/>
            <person name="Lipzen A."/>
            <person name="Pangilinan J."/>
            <person name="Labutti K."/>
            <person name="Bruns T.D."/>
            <person name="Grigoriev I.V."/>
        </authorList>
    </citation>
    <scope>NUCLEOTIDE SEQUENCE [LARGE SCALE GENOMIC DNA]</scope>
    <source>
        <strain evidence="2 3">CBS 144469</strain>
    </source>
</reference>
<organism evidence="2 3">
    <name type="scientific">Ephemerocybe angulata</name>
    <dbReference type="NCBI Taxonomy" id="980116"/>
    <lineage>
        <taxon>Eukaryota</taxon>
        <taxon>Fungi</taxon>
        <taxon>Dikarya</taxon>
        <taxon>Basidiomycota</taxon>
        <taxon>Agaricomycotina</taxon>
        <taxon>Agaricomycetes</taxon>
        <taxon>Agaricomycetidae</taxon>
        <taxon>Agaricales</taxon>
        <taxon>Agaricineae</taxon>
        <taxon>Psathyrellaceae</taxon>
        <taxon>Ephemerocybe</taxon>
    </lineage>
</organism>
<evidence type="ECO:0000313" key="3">
    <source>
        <dbReference type="Proteomes" id="UP000521943"/>
    </source>
</evidence>
<dbReference type="EMBL" id="JACGCI010000042">
    <property type="protein sequence ID" value="KAF6752825.1"/>
    <property type="molecule type" value="Genomic_DNA"/>
</dbReference>
<dbReference type="PROSITE" id="PS50181">
    <property type="entry name" value="FBOX"/>
    <property type="match status" value="1"/>
</dbReference>
<dbReference type="InterPro" id="IPR032675">
    <property type="entry name" value="LRR_dom_sf"/>
</dbReference>
<keyword evidence="3" id="KW-1185">Reference proteome</keyword>
<sequence length="620" mass="68968">MAFSTPVLMRPIPLTFDRVSDGIPITSPAPLFQFPIELLSQIVKHLSPKDLSALALVDEDCRQLARSIQFARLSLKLKGGNAKDTGIAKLELLEAEWRQPSGTDVMLTSIEQRRRRRLGPCIRHLRVHIDQTGVTSYGPHLASRLVALCASAIGVLPNLHVVDWDAPFHPALATSPAKHLRLDVGAWPTRPFGFTPVIRGQWGLESLILDILDEYDTGTEVQSVCAVLRASGATLRTLSMVWRYRGKELLMVPREAVELALGLPELREVWFEGLNVTNADEGLALMNIDNASKRITNLSVVDCDPSLYQLLGSYHLPSLRTLRLDHSFPTRPSPLATATIDPLTPLLAQHTHISALELDSPIPNSVLERLLSVLANEFTNLRALKIVFDSHGPSDVCLPLLASIPALEVLWLSAGTQEFCLEWASEWEVDHERLLDAFTHSSSSIPTHPFNNSIDHSKFASLKTLIFTRDTYSTPTPAEPAHPLFNPSAPTYTPRFYYQNRQLPPNTYPEDFLSPAECEAILGAGQVDGAVRGFDFEAARRGWRHIEGAAWERWHVARMREVVGKWGGEVGRLEACYVGMVPFVRAGGEWEVDGRREEGEGRDLDGCWVRDVWKAVLQAL</sequence>
<protein>
    <recommendedName>
        <fullName evidence="1">F-box domain-containing protein</fullName>
    </recommendedName>
</protein>
<dbReference type="InterPro" id="IPR036047">
    <property type="entry name" value="F-box-like_dom_sf"/>
</dbReference>
<dbReference type="InterPro" id="IPR001810">
    <property type="entry name" value="F-box_dom"/>
</dbReference>
<dbReference type="Proteomes" id="UP000521943">
    <property type="component" value="Unassembled WGS sequence"/>
</dbReference>
<feature type="domain" description="F-box" evidence="1">
    <location>
        <begin position="28"/>
        <end position="73"/>
    </location>
</feature>